<organism evidence="3 4">
    <name type="scientific">Bodo saltans</name>
    <name type="common">Flagellated protozoan</name>
    <dbReference type="NCBI Taxonomy" id="75058"/>
    <lineage>
        <taxon>Eukaryota</taxon>
        <taxon>Discoba</taxon>
        <taxon>Euglenozoa</taxon>
        <taxon>Kinetoplastea</taxon>
        <taxon>Metakinetoplastina</taxon>
        <taxon>Eubodonida</taxon>
        <taxon>Bodonidae</taxon>
        <taxon>Bodo</taxon>
    </lineage>
</organism>
<evidence type="ECO:0000256" key="2">
    <source>
        <dbReference type="SAM" id="MobiDB-lite"/>
    </source>
</evidence>
<dbReference type="AlphaFoldDB" id="A0A0S4J3Z6"/>
<feature type="compositionally biased region" description="Polar residues" evidence="2">
    <location>
        <begin position="30"/>
        <end position="46"/>
    </location>
</feature>
<dbReference type="Proteomes" id="UP000051952">
    <property type="component" value="Unassembled WGS sequence"/>
</dbReference>
<feature type="coiled-coil region" evidence="1">
    <location>
        <begin position="171"/>
        <end position="198"/>
    </location>
</feature>
<sequence>MFRPLPTVKTPAGSLSGKVPTTSSSSSSSQHAGANATNRTRAMTPTTAVNAMPTAASGGGAAQSSSAAPRVPIHLRGVKPKPPTPPHPLEAVLVGEEARLAGLQERIESAKRDAFRCYENMFQAMEGHEEQLRADKRVRDEHMEENRAHIQRAQEKLAGTAGMHQVELNETRAVRRRLEDAQTLLREVQDERRAVEAKIEVRKCDIGVIEEQCATAQSLFSSESAELHICKQKKIDHINSLDQVKQQVRQHQSEEM</sequence>
<evidence type="ECO:0000256" key="1">
    <source>
        <dbReference type="SAM" id="Coils"/>
    </source>
</evidence>
<gene>
    <name evidence="3" type="ORF">BSAL_86205</name>
</gene>
<reference evidence="4" key="1">
    <citation type="submission" date="2015-09" db="EMBL/GenBank/DDBJ databases">
        <authorList>
            <consortium name="Pathogen Informatics"/>
        </authorList>
    </citation>
    <scope>NUCLEOTIDE SEQUENCE [LARGE SCALE GENOMIC DNA]</scope>
    <source>
        <strain evidence="4">Lake Konstanz</strain>
    </source>
</reference>
<evidence type="ECO:0000313" key="3">
    <source>
        <dbReference type="EMBL" id="CUG79703.1"/>
    </source>
</evidence>
<keyword evidence="1" id="KW-0175">Coiled coil</keyword>
<proteinExistence type="predicted"/>
<feature type="coiled-coil region" evidence="1">
    <location>
        <begin position="93"/>
        <end position="145"/>
    </location>
</feature>
<evidence type="ECO:0000313" key="4">
    <source>
        <dbReference type="Proteomes" id="UP000051952"/>
    </source>
</evidence>
<dbReference type="VEuPathDB" id="TriTrypDB:BSAL_86205"/>
<accession>A0A0S4J3Z6</accession>
<keyword evidence="4" id="KW-1185">Reference proteome</keyword>
<feature type="region of interest" description="Disordered" evidence="2">
    <location>
        <begin position="1"/>
        <end position="46"/>
    </location>
</feature>
<protein>
    <submittedName>
        <fullName evidence="3">Uncharacterized protein</fullName>
    </submittedName>
</protein>
<name>A0A0S4J3Z6_BODSA</name>
<feature type="non-terminal residue" evidence="3">
    <location>
        <position position="256"/>
    </location>
</feature>
<dbReference type="EMBL" id="CYKH01001041">
    <property type="protein sequence ID" value="CUG79703.1"/>
    <property type="molecule type" value="Genomic_DNA"/>
</dbReference>